<name>A0A1H6WE20_9MICO</name>
<dbReference type="STRING" id="1043493.SAMN05421637_0798"/>
<feature type="compositionally biased region" description="Low complexity" evidence="1">
    <location>
        <begin position="227"/>
        <end position="238"/>
    </location>
</feature>
<reference evidence="5" key="1">
    <citation type="submission" date="2016-10" db="EMBL/GenBank/DDBJ databases">
        <authorList>
            <person name="Varghese N."/>
        </authorList>
    </citation>
    <scope>NUCLEOTIDE SEQUENCE [LARGE SCALE GENOMIC DNA]</scope>
    <source>
        <strain evidence="5">DSM 24868</strain>
    </source>
</reference>
<keyword evidence="5" id="KW-1185">Reference proteome</keyword>
<evidence type="ECO:0000313" key="5">
    <source>
        <dbReference type="Proteomes" id="UP000183315"/>
    </source>
</evidence>
<dbReference type="OrthoDB" id="3267444at2"/>
<sequence>MVPVTERSNGRPDARRAQVRRHRRERQIIVFGVLIIVLAFTSLYFAGVYKGDVEGPFSQPFVTPEGAFESDITLVCPPPDTSPMAHKNVGVRILNGTEVQGLAGSVSSVLEERNYLVVSTTNWGRTYGDSVRIYFGEDGVRQAYTVARNFDAEVDLVLDNREGTLVDIVLGEEYAASGSMRSELDPELDNDSFLAANAECLPVSVVEPEPAPRTLPVNPLDADESDASASPEPSASQS</sequence>
<keyword evidence="2" id="KW-0472">Membrane</keyword>
<dbReference type="InterPro" id="IPR027381">
    <property type="entry name" value="LytR/CpsA/Psr_C"/>
</dbReference>
<dbReference type="Gene3D" id="3.30.70.2390">
    <property type="match status" value="1"/>
</dbReference>
<keyword evidence="2" id="KW-1133">Transmembrane helix</keyword>
<evidence type="ECO:0000256" key="2">
    <source>
        <dbReference type="SAM" id="Phobius"/>
    </source>
</evidence>
<dbReference type="Proteomes" id="UP000183315">
    <property type="component" value="Unassembled WGS sequence"/>
</dbReference>
<feature type="region of interest" description="Disordered" evidence="1">
    <location>
        <begin position="205"/>
        <end position="238"/>
    </location>
</feature>
<feature type="transmembrane region" description="Helical" evidence="2">
    <location>
        <begin position="28"/>
        <end position="49"/>
    </location>
</feature>
<dbReference type="AlphaFoldDB" id="A0A1H6WE20"/>
<accession>A0A1H6WE20</accession>
<gene>
    <name evidence="4" type="ORF">SAMN05421637_0798</name>
</gene>
<evidence type="ECO:0000313" key="4">
    <source>
        <dbReference type="EMBL" id="SEJ10752.1"/>
    </source>
</evidence>
<evidence type="ECO:0000259" key="3">
    <source>
        <dbReference type="Pfam" id="PF13399"/>
    </source>
</evidence>
<organism evidence="4 5">
    <name type="scientific">Demequina mangrovi</name>
    <dbReference type="NCBI Taxonomy" id="1043493"/>
    <lineage>
        <taxon>Bacteria</taxon>
        <taxon>Bacillati</taxon>
        <taxon>Actinomycetota</taxon>
        <taxon>Actinomycetes</taxon>
        <taxon>Micrococcales</taxon>
        <taxon>Demequinaceae</taxon>
        <taxon>Demequina</taxon>
    </lineage>
</organism>
<keyword evidence="2" id="KW-0812">Transmembrane</keyword>
<protein>
    <submittedName>
        <fullName evidence="4">LytR cell envelope-related transcriptional attenuator</fullName>
    </submittedName>
</protein>
<dbReference type="EMBL" id="FNZI01000002">
    <property type="protein sequence ID" value="SEJ10752.1"/>
    <property type="molecule type" value="Genomic_DNA"/>
</dbReference>
<feature type="domain" description="LytR/CpsA/Psr regulator C-terminal" evidence="3">
    <location>
        <begin position="89"/>
        <end position="174"/>
    </location>
</feature>
<evidence type="ECO:0000256" key="1">
    <source>
        <dbReference type="SAM" id="MobiDB-lite"/>
    </source>
</evidence>
<proteinExistence type="predicted"/>
<dbReference type="Pfam" id="PF13399">
    <property type="entry name" value="LytR_C"/>
    <property type="match status" value="1"/>
</dbReference>